<evidence type="ECO:0000256" key="1">
    <source>
        <dbReference type="ARBA" id="ARBA00001933"/>
    </source>
</evidence>
<evidence type="ECO:0000259" key="5">
    <source>
        <dbReference type="Pfam" id="PF00155"/>
    </source>
</evidence>
<proteinExistence type="predicted"/>
<dbReference type="SUPFAM" id="SSF53383">
    <property type="entry name" value="PLP-dependent transferases"/>
    <property type="match status" value="1"/>
</dbReference>
<dbReference type="GO" id="GO:0030170">
    <property type="term" value="F:pyridoxal phosphate binding"/>
    <property type="evidence" value="ECO:0007669"/>
    <property type="project" value="InterPro"/>
</dbReference>
<feature type="non-terminal residue" evidence="6">
    <location>
        <position position="1"/>
    </location>
</feature>
<organism evidence="6">
    <name type="scientific">marine metagenome</name>
    <dbReference type="NCBI Taxonomy" id="408172"/>
    <lineage>
        <taxon>unclassified sequences</taxon>
        <taxon>metagenomes</taxon>
        <taxon>ecological metagenomes</taxon>
    </lineage>
</organism>
<reference evidence="6" key="1">
    <citation type="submission" date="2018-05" db="EMBL/GenBank/DDBJ databases">
        <authorList>
            <person name="Lanie J.A."/>
            <person name="Ng W.-L."/>
            <person name="Kazmierczak K.M."/>
            <person name="Andrzejewski T.M."/>
            <person name="Davidsen T.M."/>
            <person name="Wayne K.J."/>
            <person name="Tettelin H."/>
            <person name="Glass J.I."/>
            <person name="Rusch D."/>
            <person name="Podicherti R."/>
            <person name="Tsui H.-C.T."/>
            <person name="Winkler M.E."/>
        </authorList>
    </citation>
    <scope>NUCLEOTIDE SEQUENCE</scope>
</reference>
<dbReference type="Gene3D" id="3.90.1150.10">
    <property type="entry name" value="Aspartate Aminotransferase, domain 1"/>
    <property type="match status" value="1"/>
</dbReference>
<evidence type="ECO:0000313" key="6">
    <source>
        <dbReference type="EMBL" id="SVE31592.1"/>
    </source>
</evidence>
<dbReference type="InterPro" id="IPR015421">
    <property type="entry name" value="PyrdxlP-dep_Trfase_major"/>
</dbReference>
<dbReference type="InterPro" id="IPR015424">
    <property type="entry name" value="PyrdxlP-dep_Trfase"/>
</dbReference>
<dbReference type="Pfam" id="PF00155">
    <property type="entry name" value="Aminotran_1_2"/>
    <property type="match status" value="1"/>
</dbReference>
<dbReference type="EMBL" id="UINC01208843">
    <property type="protein sequence ID" value="SVE31592.1"/>
    <property type="molecule type" value="Genomic_DNA"/>
</dbReference>
<keyword evidence="4" id="KW-0663">Pyridoxal phosphate</keyword>
<feature type="non-terminal residue" evidence="6">
    <location>
        <position position="170"/>
    </location>
</feature>
<keyword evidence="2" id="KW-0032">Aminotransferase</keyword>
<feature type="domain" description="Aminotransferase class I/classII large" evidence="5">
    <location>
        <begin position="26"/>
        <end position="170"/>
    </location>
</feature>
<dbReference type="CDD" id="cd00609">
    <property type="entry name" value="AAT_like"/>
    <property type="match status" value="1"/>
</dbReference>
<dbReference type="InterPro" id="IPR004839">
    <property type="entry name" value="Aminotransferase_I/II_large"/>
</dbReference>
<accession>A0A383CH95</accession>
<evidence type="ECO:0000256" key="3">
    <source>
        <dbReference type="ARBA" id="ARBA00022679"/>
    </source>
</evidence>
<dbReference type="Gene3D" id="3.40.640.10">
    <property type="entry name" value="Type I PLP-dependent aspartate aminotransferase-like (Major domain)"/>
    <property type="match status" value="1"/>
</dbReference>
<dbReference type="PANTHER" id="PTHR43807">
    <property type="entry name" value="FI04487P"/>
    <property type="match status" value="1"/>
</dbReference>
<dbReference type="AlphaFoldDB" id="A0A383CH95"/>
<dbReference type="GO" id="GO:0016212">
    <property type="term" value="F:kynurenine-oxoglutarate transaminase activity"/>
    <property type="evidence" value="ECO:0007669"/>
    <property type="project" value="TreeGrafter"/>
</dbReference>
<protein>
    <recommendedName>
        <fullName evidence="5">Aminotransferase class I/classII large domain-containing protein</fullName>
    </recommendedName>
</protein>
<dbReference type="PANTHER" id="PTHR43807:SF20">
    <property type="entry name" value="FI04487P"/>
    <property type="match status" value="1"/>
</dbReference>
<name>A0A383CH95_9ZZZZ</name>
<keyword evidence="3" id="KW-0808">Transferase</keyword>
<gene>
    <name evidence="6" type="ORF">METZ01_LOCUS484446</name>
</gene>
<evidence type="ECO:0000256" key="2">
    <source>
        <dbReference type="ARBA" id="ARBA00022576"/>
    </source>
</evidence>
<dbReference type="InterPro" id="IPR015422">
    <property type="entry name" value="PyrdxlP-dep_Trfase_small"/>
</dbReference>
<evidence type="ECO:0000256" key="4">
    <source>
        <dbReference type="ARBA" id="ARBA00022898"/>
    </source>
</evidence>
<dbReference type="GO" id="GO:0005737">
    <property type="term" value="C:cytoplasm"/>
    <property type="evidence" value="ECO:0007669"/>
    <property type="project" value="TreeGrafter"/>
</dbReference>
<dbReference type="InterPro" id="IPR051326">
    <property type="entry name" value="Kynurenine-oxoglutarate_AT"/>
</dbReference>
<comment type="cofactor">
    <cofactor evidence="1">
        <name>pyridoxal 5'-phosphate</name>
        <dbReference type="ChEBI" id="CHEBI:597326"/>
    </cofactor>
</comment>
<sequence length="170" mass="18815">LRVSKRTKYYQESVIREMTRLAIEHDAINLSQGFPDFDPPQEVIQAAAAAITSGYNQYSPARGILDLRVKLAEQYSDKLGWSVDAERHVTVTCGVTEAINVALLALLDPGDEIIIIEPAHENFVPAALLSGARPIAVPLTEQNFRLDVDLLKQSLTDRTRALMLNTPHNP</sequence>